<reference evidence="8" key="2">
    <citation type="journal article" date="2015" name="Data Brief">
        <title>Shoot transcriptome of the giant reed, Arundo donax.</title>
        <authorList>
            <person name="Barrero R.A."/>
            <person name="Guerrero F.D."/>
            <person name="Moolhuijzen P."/>
            <person name="Goolsby J.A."/>
            <person name="Tidwell J."/>
            <person name="Bellgard S.E."/>
            <person name="Bellgard M.I."/>
        </authorList>
    </citation>
    <scope>NUCLEOTIDE SEQUENCE</scope>
    <source>
        <tissue evidence="8">Shoot tissue taken approximately 20 cm above the soil surface</tissue>
    </source>
</reference>
<evidence type="ECO:0000256" key="4">
    <source>
        <dbReference type="ARBA" id="ARBA00022741"/>
    </source>
</evidence>
<evidence type="ECO:0000256" key="2">
    <source>
        <dbReference type="ARBA" id="ARBA00022614"/>
    </source>
</evidence>
<organism evidence="8">
    <name type="scientific">Arundo donax</name>
    <name type="common">Giant reed</name>
    <name type="synonym">Donax arundinaceus</name>
    <dbReference type="NCBI Taxonomy" id="35708"/>
    <lineage>
        <taxon>Eukaryota</taxon>
        <taxon>Viridiplantae</taxon>
        <taxon>Streptophyta</taxon>
        <taxon>Embryophyta</taxon>
        <taxon>Tracheophyta</taxon>
        <taxon>Spermatophyta</taxon>
        <taxon>Magnoliopsida</taxon>
        <taxon>Liliopsida</taxon>
        <taxon>Poales</taxon>
        <taxon>Poaceae</taxon>
        <taxon>PACMAD clade</taxon>
        <taxon>Arundinoideae</taxon>
        <taxon>Arundineae</taxon>
        <taxon>Arundo</taxon>
    </lineage>
</organism>
<dbReference type="AlphaFoldDB" id="A0A0A9GPY9"/>
<proteinExistence type="inferred from homology"/>
<dbReference type="GO" id="GO:0006952">
    <property type="term" value="P:defense response"/>
    <property type="evidence" value="ECO:0007669"/>
    <property type="project" value="UniProtKB-KW"/>
</dbReference>
<keyword evidence="5" id="KW-0611">Plant defense</keyword>
<dbReference type="EMBL" id="GBRH01172412">
    <property type="protein sequence ID" value="JAE25484.1"/>
    <property type="molecule type" value="Transcribed_RNA"/>
</dbReference>
<keyword evidence="3" id="KW-0677">Repeat</keyword>
<dbReference type="InterPro" id="IPR041118">
    <property type="entry name" value="Rx_N"/>
</dbReference>
<feature type="domain" description="Disease resistance N-terminal" evidence="7">
    <location>
        <begin position="11"/>
        <end position="100"/>
    </location>
</feature>
<dbReference type="Gene3D" id="1.20.5.4130">
    <property type="match status" value="1"/>
</dbReference>
<reference evidence="8" key="1">
    <citation type="submission" date="2014-09" db="EMBL/GenBank/DDBJ databases">
        <authorList>
            <person name="Magalhaes I.L.F."/>
            <person name="Oliveira U."/>
            <person name="Santos F.R."/>
            <person name="Vidigal T.H.D.A."/>
            <person name="Brescovit A.D."/>
            <person name="Santos A.J."/>
        </authorList>
    </citation>
    <scope>NUCLEOTIDE SEQUENCE</scope>
    <source>
        <tissue evidence="8">Shoot tissue taken approximately 20 cm above the soil surface</tissue>
    </source>
</reference>
<evidence type="ECO:0000256" key="5">
    <source>
        <dbReference type="ARBA" id="ARBA00022821"/>
    </source>
</evidence>
<evidence type="ECO:0000256" key="6">
    <source>
        <dbReference type="SAM" id="SignalP"/>
    </source>
</evidence>
<evidence type="ECO:0000256" key="3">
    <source>
        <dbReference type="ARBA" id="ARBA00022737"/>
    </source>
</evidence>
<name>A0A0A9GPY9_ARUDO</name>
<evidence type="ECO:0000313" key="8">
    <source>
        <dbReference type="EMBL" id="JAE25484.1"/>
    </source>
</evidence>
<evidence type="ECO:0000259" key="7">
    <source>
        <dbReference type="Pfam" id="PF18052"/>
    </source>
</evidence>
<accession>A0A0A9GPY9</accession>
<dbReference type="GO" id="GO:0000166">
    <property type="term" value="F:nucleotide binding"/>
    <property type="evidence" value="ECO:0007669"/>
    <property type="project" value="UniProtKB-KW"/>
</dbReference>
<sequence>MMAGLIMAGWFVNVCLSKLADPLIQYAKDRYKDEKDFGKNINKLTGLLDQVSATINYAEGRQLHDSKLQAWVWRLRDAVYSAEDVLDSIRYGVLREKVEGSLDLLML</sequence>
<dbReference type="Pfam" id="PF18052">
    <property type="entry name" value="Rx_N"/>
    <property type="match status" value="1"/>
</dbReference>
<feature type="signal peptide" evidence="6">
    <location>
        <begin position="1"/>
        <end position="17"/>
    </location>
</feature>
<keyword evidence="2" id="KW-0433">Leucine-rich repeat</keyword>
<protein>
    <recommendedName>
        <fullName evidence="7">Disease resistance N-terminal domain-containing protein</fullName>
    </recommendedName>
</protein>
<feature type="chain" id="PRO_5002044994" description="Disease resistance N-terminal domain-containing protein" evidence="6">
    <location>
        <begin position="18"/>
        <end position="107"/>
    </location>
</feature>
<evidence type="ECO:0000256" key="1">
    <source>
        <dbReference type="ARBA" id="ARBA00008894"/>
    </source>
</evidence>
<comment type="similarity">
    <text evidence="1">Belongs to the disease resistance NB-LRR family.</text>
</comment>
<keyword evidence="6" id="KW-0732">Signal</keyword>
<keyword evidence="4" id="KW-0547">Nucleotide-binding</keyword>